<evidence type="ECO:0000313" key="1">
    <source>
        <dbReference type="EMBL" id="SHO65816.1"/>
    </source>
</evidence>
<protein>
    <submittedName>
        <fullName evidence="1">Phage tail tube protein</fullName>
    </submittedName>
</protein>
<organism evidence="1 2">
    <name type="scientific">Pseudoxanthobacter soli DSM 19599</name>
    <dbReference type="NCBI Taxonomy" id="1123029"/>
    <lineage>
        <taxon>Bacteria</taxon>
        <taxon>Pseudomonadati</taxon>
        <taxon>Pseudomonadota</taxon>
        <taxon>Alphaproteobacteria</taxon>
        <taxon>Hyphomicrobiales</taxon>
        <taxon>Segnochrobactraceae</taxon>
        <taxon>Pseudoxanthobacter</taxon>
    </lineage>
</organism>
<accession>A0A1M7ZMD4</accession>
<name>A0A1M7ZMD4_9HYPH</name>
<dbReference type="OrthoDB" id="8161260at2"/>
<dbReference type="STRING" id="1123029.SAMN02745172_02463"/>
<dbReference type="Pfam" id="PF10618">
    <property type="entry name" value="Tail_tube"/>
    <property type="match status" value="1"/>
</dbReference>
<dbReference type="Proteomes" id="UP000186406">
    <property type="component" value="Unassembled WGS sequence"/>
</dbReference>
<dbReference type="AlphaFoldDB" id="A0A1M7ZMD4"/>
<dbReference type="EMBL" id="FRXO01000004">
    <property type="protein sequence ID" value="SHO65816.1"/>
    <property type="molecule type" value="Genomic_DNA"/>
</dbReference>
<evidence type="ECO:0000313" key="2">
    <source>
        <dbReference type="Proteomes" id="UP000186406"/>
    </source>
</evidence>
<reference evidence="1 2" key="1">
    <citation type="submission" date="2016-12" db="EMBL/GenBank/DDBJ databases">
        <authorList>
            <person name="Song W.-J."/>
            <person name="Kurnit D.M."/>
        </authorList>
    </citation>
    <scope>NUCLEOTIDE SEQUENCE [LARGE SCALE GENOMIC DNA]</scope>
    <source>
        <strain evidence="1 2">DSM 19599</strain>
    </source>
</reference>
<gene>
    <name evidence="1" type="ORF">SAMN02745172_02463</name>
</gene>
<dbReference type="InterPro" id="IPR019596">
    <property type="entry name" value="Phage_Mu_GpM_tail_tub"/>
</dbReference>
<dbReference type="RefSeq" id="WP_073628989.1">
    <property type="nucleotide sequence ID" value="NZ_FRXO01000004.1"/>
</dbReference>
<proteinExistence type="predicted"/>
<sequence length="120" mass="12996">MSDFGGEMRFSIDGTPVTMKGLFQVNPSNRTVEESVNQDGSVDAVHTLAGHRMAMTLVDNGGVDVHALLKGPARNVTVVEEHTGVTHMWTQARFAGDPQSDRLTGEITGLRLVSASYRRV</sequence>
<keyword evidence="2" id="KW-1185">Reference proteome</keyword>